<dbReference type="STRING" id="929556.Solca_3161"/>
<dbReference type="eggNOG" id="ENOG50332EV">
    <property type="taxonomic scope" value="Bacteria"/>
</dbReference>
<evidence type="ECO:0000313" key="1">
    <source>
        <dbReference type="EMBL" id="AFD08174.1"/>
    </source>
</evidence>
<dbReference type="KEGG" id="scn:Solca_3161"/>
<organism evidence="1 2">
    <name type="scientific">Solitalea canadensis (strain ATCC 29591 / DSM 3403 / JCM 21819 / LMG 8368 / NBRC 15130 / NCIMB 12057 / USAM 9D)</name>
    <name type="common">Flexibacter canadensis</name>
    <dbReference type="NCBI Taxonomy" id="929556"/>
    <lineage>
        <taxon>Bacteria</taxon>
        <taxon>Pseudomonadati</taxon>
        <taxon>Bacteroidota</taxon>
        <taxon>Sphingobacteriia</taxon>
        <taxon>Sphingobacteriales</taxon>
        <taxon>Sphingobacteriaceae</taxon>
        <taxon>Solitalea</taxon>
    </lineage>
</organism>
<reference evidence="1" key="1">
    <citation type="submission" date="2012-02" db="EMBL/GenBank/DDBJ databases">
        <title>The complete genome of Solitalea canadensis DSM 3403.</title>
        <authorList>
            <consortium name="US DOE Joint Genome Institute (JGI-PGF)"/>
            <person name="Lucas S."/>
            <person name="Copeland A."/>
            <person name="Lapidus A."/>
            <person name="Glavina del Rio T."/>
            <person name="Dalin E."/>
            <person name="Tice H."/>
            <person name="Bruce D."/>
            <person name="Goodwin L."/>
            <person name="Pitluck S."/>
            <person name="Peters L."/>
            <person name="Ovchinnikova G."/>
            <person name="Lu M."/>
            <person name="Kyrpides N."/>
            <person name="Mavromatis K."/>
            <person name="Ivanova N."/>
            <person name="Brettin T."/>
            <person name="Detter J.C."/>
            <person name="Han C."/>
            <person name="Larimer F."/>
            <person name="Land M."/>
            <person name="Hauser L."/>
            <person name="Markowitz V."/>
            <person name="Cheng J.-F."/>
            <person name="Hugenholtz P."/>
            <person name="Woyke T."/>
            <person name="Wu D."/>
            <person name="Spring S."/>
            <person name="Schroeder M."/>
            <person name="Kopitz M."/>
            <person name="Brambilla E."/>
            <person name="Klenk H.-P."/>
            <person name="Eisen J.A."/>
        </authorList>
    </citation>
    <scope>NUCLEOTIDE SEQUENCE</scope>
    <source>
        <strain evidence="1">DSM 3403</strain>
    </source>
</reference>
<dbReference type="Proteomes" id="UP000007590">
    <property type="component" value="Chromosome"/>
</dbReference>
<name>H8KNP1_SOLCM</name>
<gene>
    <name evidence="1" type="ordered locus">Solca_3161</name>
</gene>
<keyword evidence="2" id="KW-1185">Reference proteome</keyword>
<evidence type="ECO:0000313" key="2">
    <source>
        <dbReference type="Proteomes" id="UP000007590"/>
    </source>
</evidence>
<protein>
    <recommendedName>
        <fullName evidence="3">Carboxypeptidase regulatory-like domain-containing protein</fullName>
    </recommendedName>
</protein>
<dbReference type="OrthoDB" id="956632at2"/>
<dbReference type="AlphaFoldDB" id="H8KNP1"/>
<sequence>MKSILLIYSFLLTIILPNNLNMAFAQTSKECTGICGTIVFKSGNLMPSPDIGVGVGGNSGKPVVREIVIYELTKMSDAESDGPFFRSLKTREIKRVKSDKKGTFSVTLPPGKYSVLVKEDKGLFANISDGDNNINPVAVEKGKMTKLDLVVDYAAAY</sequence>
<dbReference type="RefSeq" id="WP_014681399.1">
    <property type="nucleotide sequence ID" value="NC_017770.1"/>
</dbReference>
<dbReference type="HOGENOM" id="CLU_132574_0_0_10"/>
<accession>H8KNP1</accession>
<proteinExistence type="predicted"/>
<evidence type="ECO:0008006" key="3">
    <source>
        <dbReference type="Google" id="ProtNLM"/>
    </source>
</evidence>
<dbReference type="EMBL" id="CP003349">
    <property type="protein sequence ID" value="AFD08174.1"/>
    <property type="molecule type" value="Genomic_DNA"/>
</dbReference>